<evidence type="ECO:0000256" key="1">
    <source>
        <dbReference type="ARBA" id="ARBA00022679"/>
    </source>
</evidence>
<dbReference type="InterPro" id="IPR025184">
    <property type="entry name" value="AadA_C"/>
</dbReference>
<evidence type="ECO:0000259" key="2">
    <source>
        <dbReference type="Pfam" id="PF01909"/>
    </source>
</evidence>
<dbReference type="Gene3D" id="3.30.460.10">
    <property type="entry name" value="Beta Polymerase, domain 2"/>
    <property type="match status" value="1"/>
</dbReference>
<dbReference type="Pfam" id="PF13427">
    <property type="entry name" value="AadA_C"/>
    <property type="match status" value="1"/>
</dbReference>
<evidence type="ECO:0000313" key="4">
    <source>
        <dbReference type="EMBL" id="WTO81437.1"/>
    </source>
</evidence>
<dbReference type="InterPro" id="IPR002934">
    <property type="entry name" value="Polymerase_NTP_transf_dom"/>
</dbReference>
<organism evidence="4 5">
    <name type="scientific">Streptomyces nigra</name>
    <dbReference type="NCBI Taxonomy" id="1827580"/>
    <lineage>
        <taxon>Bacteria</taxon>
        <taxon>Bacillati</taxon>
        <taxon>Actinomycetota</taxon>
        <taxon>Actinomycetes</taxon>
        <taxon>Kitasatosporales</taxon>
        <taxon>Streptomycetaceae</taxon>
        <taxon>Streptomyces</taxon>
    </lineage>
</organism>
<sequence>MTPTLVDPHAVPAVLRPYFTELVRRTHRLCGARLVSVVAVGSVALGDYRHGRSDIDVTVVLDGTPPATLLLDLAAELAHPALPCPAAGLELAVYDAGFAARPSGDAGYLLDLNTGPLLPSRVSLDPGESPAFWYVIDRSVAHQAGRTLYGAPAREVIAEPARADLLAAIRASVREHGTGDGHLADNRVLNGCRAVRHRRTGRWEPKRAAARAVAAAEERFRPLVEAALRSYEQPSRTAAVPLPAERVREFLAWVAGQVAGADAP</sequence>
<name>A0ABZ1IQR0_9ACTN</name>
<protein>
    <submittedName>
        <fullName evidence="4">DUF4111 domain-containing protein</fullName>
    </submittedName>
</protein>
<dbReference type="RefSeq" id="WP_406256414.1">
    <property type="nucleotide sequence ID" value="NZ_CP108125.1"/>
</dbReference>
<evidence type="ECO:0000259" key="3">
    <source>
        <dbReference type="Pfam" id="PF13427"/>
    </source>
</evidence>
<dbReference type="EMBL" id="CP108125">
    <property type="protein sequence ID" value="WTO81437.1"/>
    <property type="molecule type" value="Genomic_DNA"/>
</dbReference>
<evidence type="ECO:0000313" key="5">
    <source>
        <dbReference type="Proteomes" id="UP001622690"/>
    </source>
</evidence>
<gene>
    <name evidence="4" type="ORF">OHU27_03010</name>
</gene>
<dbReference type="Pfam" id="PF01909">
    <property type="entry name" value="NTP_transf_2"/>
    <property type="match status" value="1"/>
</dbReference>
<accession>A0ABZ1IQR0</accession>
<dbReference type="SUPFAM" id="SSF81301">
    <property type="entry name" value="Nucleotidyltransferase"/>
    <property type="match status" value="1"/>
</dbReference>
<keyword evidence="5" id="KW-1185">Reference proteome</keyword>
<keyword evidence="1" id="KW-0808">Transferase</keyword>
<proteinExistence type="predicted"/>
<dbReference type="InterPro" id="IPR043519">
    <property type="entry name" value="NT_sf"/>
</dbReference>
<dbReference type="Proteomes" id="UP001622690">
    <property type="component" value="Chromosome"/>
</dbReference>
<feature type="domain" description="Polymerase nucleotidyl transferase" evidence="2">
    <location>
        <begin position="35"/>
        <end position="66"/>
    </location>
</feature>
<reference evidence="4 5" key="1">
    <citation type="submission" date="2022-10" db="EMBL/GenBank/DDBJ databases">
        <title>The complete genomes of actinobacterial strains from the NBC collection.</title>
        <authorList>
            <person name="Joergensen T.S."/>
            <person name="Alvarez Arevalo M."/>
            <person name="Sterndorff E.B."/>
            <person name="Faurdal D."/>
            <person name="Vuksanovic O."/>
            <person name="Mourched A.-S."/>
            <person name="Charusanti P."/>
            <person name="Shaw S."/>
            <person name="Blin K."/>
            <person name="Weber T."/>
        </authorList>
    </citation>
    <scope>NUCLEOTIDE SEQUENCE [LARGE SCALE GENOMIC DNA]</scope>
    <source>
        <strain evidence="4 5">NBC_00206</strain>
    </source>
</reference>
<feature type="domain" description="Adenylyltransferase AadA C-terminal" evidence="3">
    <location>
        <begin position="161"/>
        <end position="252"/>
    </location>
</feature>